<evidence type="ECO:0000256" key="4">
    <source>
        <dbReference type="ARBA" id="ARBA00022695"/>
    </source>
</evidence>
<dbReference type="InterPro" id="IPR043128">
    <property type="entry name" value="Rev_trsase/Diguanyl_cyclase"/>
</dbReference>
<dbReference type="Gene3D" id="3.30.70.270">
    <property type="match status" value="3"/>
</dbReference>
<evidence type="ECO:0000256" key="10">
    <source>
        <dbReference type="PROSITE-ProRule" id="PRU00047"/>
    </source>
</evidence>
<dbReference type="Pfam" id="PF00665">
    <property type="entry name" value="rve"/>
    <property type="match status" value="2"/>
</dbReference>
<keyword evidence="10" id="KW-0862">Zinc</keyword>
<dbReference type="CDD" id="cd01647">
    <property type="entry name" value="RT_LTR"/>
    <property type="match status" value="1"/>
</dbReference>
<dbReference type="Gene3D" id="4.10.60.10">
    <property type="entry name" value="Zinc finger, CCHC-type"/>
    <property type="match status" value="1"/>
</dbReference>
<keyword evidence="6" id="KW-0064">Aspartyl protease</keyword>
<keyword evidence="10" id="KW-0479">Metal-binding</keyword>
<dbReference type="SUPFAM" id="SSF50630">
    <property type="entry name" value="Acid proteases"/>
    <property type="match status" value="1"/>
</dbReference>
<protein>
    <recommendedName>
        <fullName evidence="1">RNA-directed DNA polymerase</fullName>
        <ecNumber evidence="1">2.7.7.49</ecNumber>
    </recommendedName>
</protein>
<dbReference type="Gene3D" id="3.10.10.10">
    <property type="entry name" value="HIV Type 1 Reverse Transcriptase, subunit A, domain 1"/>
    <property type="match status" value="2"/>
</dbReference>
<keyword evidence="5" id="KW-0540">Nuclease</keyword>
<evidence type="ECO:0000259" key="12">
    <source>
        <dbReference type="PROSITE" id="PS50158"/>
    </source>
</evidence>
<dbReference type="Pfam" id="PF00078">
    <property type="entry name" value="RVT_1"/>
    <property type="match status" value="1"/>
</dbReference>
<dbReference type="InterPro" id="IPR012337">
    <property type="entry name" value="RNaseH-like_sf"/>
</dbReference>
<keyword evidence="16" id="KW-1185">Reference proteome</keyword>
<gene>
    <name evidence="15" type="ORF">LAZ67_3002150</name>
</gene>
<evidence type="ECO:0000256" key="8">
    <source>
        <dbReference type="ARBA" id="ARBA00023125"/>
    </source>
</evidence>
<dbReference type="InterPro" id="IPR041588">
    <property type="entry name" value="Integrase_H2C2"/>
</dbReference>
<evidence type="ECO:0000256" key="6">
    <source>
        <dbReference type="ARBA" id="ARBA00022750"/>
    </source>
</evidence>
<dbReference type="PROSITE" id="PS50994">
    <property type="entry name" value="INTEGRASE"/>
    <property type="match status" value="2"/>
</dbReference>
<evidence type="ECO:0000259" key="14">
    <source>
        <dbReference type="PROSITE" id="PS50994"/>
    </source>
</evidence>
<dbReference type="Gene3D" id="1.10.340.70">
    <property type="match status" value="2"/>
</dbReference>
<feature type="region of interest" description="Disordered" evidence="11">
    <location>
        <begin position="2064"/>
        <end position="2109"/>
    </location>
</feature>
<dbReference type="InterPro" id="IPR036397">
    <property type="entry name" value="RNaseH_sf"/>
</dbReference>
<dbReference type="Pfam" id="PF17919">
    <property type="entry name" value="RT_RNaseH_2"/>
    <property type="match status" value="1"/>
</dbReference>
<keyword evidence="2" id="KW-0645">Protease</keyword>
<feature type="region of interest" description="Disordered" evidence="11">
    <location>
        <begin position="814"/>
        <end position="905"/>
    </location>
</feature>
<dbReference type="SUPFAM" id="SSF56672">
    <property type="entry name" value="DNA/RNA polymerases"/>
    <property type="match status" value="2"/>
</dbReference>
<dbReference type="PANTHER" id="PTHR37984">
    <property type="entry name" value="PROTEIN CBG26694"/>
    <property type="match status" value="1"/>
</dbReference>
<evidence type="ECO:0000256" key="9">
    <source>
        <dbReference type="ARBA" id="ARBA00023268"/>
    </source>
</evidence>
<sequence length="2109" mass="242108">MDQKSGETISKYMIRLKEQAQRCNFGDFLQESLRDRFVAGIIDSSTQKKLLQEEKLTFDGALDIALSAESVDKDLHKIKGSENAHQSPQYLHAINNTCKHCDKSDCASPLVCVAKSDGQIRLCADFKKSLNPYLEDVKYPIPNIDSVLSSFQGKKLFTKLDLSKAYHQIEMDDISKKKFTIYTDHKPLITIFGDKTNLPPPIANRLHRWALTLSNFSFEIKYKKGKDNIIPDFLSRFPEFQENNLEYNDGSGEILLLNTSIIDHVLVAHETHLDRTLFKLYKIIETGELPSSPNDDLIPYLKRIDDFTILQKCIFLENRMVIPKSLHEKVLQLLHESHAGTNKMKMMARSSIWWPGMDSSIEIITKNCRICLSNESLPPQRTESWPKYAGPWRRVHMDYFNFKNRLFLLAVDSFSSWVEVSEVPSTSAYFCINFMRNCIARYGFPQVVVSDNGPPFFSSDFGDFLSKNGISHVTSPPYHPKSNGQAEVSVREVKKLLKKLLYENEQVELDLALSRALFFIRTDVNIRKGTSPAELFLGRKIRSRLSVLSKEEVKVSKVNGQYVNSKFKVDETVKFRWITNGNPSWYTGKIIKILGRNVYLIKQGDSKKKSSSKLHLKNVVCTSGHQRNTGGDAVSNPRRSRRTQGLPPVRSFSASPTRRIDPEDAASWNNNVFFCQPPPPSLEFFGGYSEEDPAEWLEELELLARQQRWPEDVMLAYARSYLKDTTKFKLIMELQNRVQGYNESTLRYAEDVLNMCNKVNSKMSAEDKLYYMKTGLNKYLSLVVLMTPCSTVKEFLELARRIDQHLVDFEQRRSCRQRSNPIQPFQTRKYNYNNYRGSARPSNEKPQISNERPTDYGRQNIIPSKFEGKRIIETRAGTSGVNLRNSPPPQQNRNNEQRSTRPNTYYRRQYQVDKRICWNCSEQGHISRYCPFRPQHQNYNIRPIRRQYTRSIDEPNSPHEEYLKNCRGIEDREREDPDFDIHSEEDFPTLGKNKTIRIVIKGMPIEGLIDTGAMVSCIDEELVKKLELKFIPDKNLKLKSADNQKLNAIGKSRVKFKINKKEYEIEMIIFKKCKPVIILGDDFLSQNKALINCQNNTLWVESPNIFEQNESNLRYAHIAEDKIIPEYCLCLVKGYSKTSITGREILIENIPSLTTKYNLITTRSLLNNTKKYLTIWILNGTNKPVKLCRNTKIGILSEVDRLYQTGNQRVASIRADFDINPGLCPEERSQVLTLLSGYGEMFTAPDEYKGRTHLVKHQIKTTSDIPIRKNPYRVSLKERNIISDQINSMLKNGIISHSSSPWASPIILVKKKNGTFRFCVDYRNLNSVTVKDQYPLPRIDDCFDSLHGARYFTSLDLCSGYWQVEVEEQDREKTAFLTPDGLYQFNVLPFGLCNGPATFERLMDTVLRTHKWKICLCYLDDVIIFSEDLHSHLNRLKTILECLKTAGLTLNASKCRFAYTELLILGHVVSNEGIAPDPEKIISIRKFPTPRTVKDVRAFLGLCSHYRRFIREFSKVALPLQILTRKNHSFAWGKEQELSFNSLKNKLISPEVLTHYDPNKPIGLHTDASDQGLGAVLVHLNENTKEHADGLSRCPIPERIISTINNEEHDYDSYIKKIDNLVNQNPNSYGEKFTKFKEKLFKKNPSVTGDPWLLIVPKNKQKELLENMHDHPTSGHMGIKRTYNRLKSKYFWPSMLKTVEEYVSSCPECQFRKTPSQLPQGLLQPIPPASRPFEKMGIDLMGRFPKSGRGNSWILVCTDYYSRYIETAALPRGTAEEIADFFLQKVVLRHGAPKTVISDRGSCFLSKLFKEVIKICNTLHKKTTSYHPQTNGQTERMNRTLADMMAMYIDERHQNWDETLPFVTFAYNSSIQDTTGYSPYFLIHGREPLTFLDSTFDMPELSRHKDYDEYVSNLLEIIEDAKEISTSKTIARQNKSKQLYDKTHREVKSMICIPLDKDGMVFVPNTNTVSTPLDKDGMVFVPNTYTVSTPLDKDGMVFVPNTYTVSTPLDEDGMVFVPNTYTVSTPLDKDGMVFVPNTYTVSTPLDEDGMVFVPNTYTVSTPLDKDGMRHLPSVQAISGPGGGYLHKGPIPRPDEETPGEPQHRGNKDK</sequence>
<dbReference type="PROSITE" id="PS50158">
    <property type="entry name" value="ZF_CCHC"/>
    <property type="match status" value="1"/>
</dbReference>
<dbReference type="Gene3D" id="2.40.70.10">
    <property type="entry name" value="Acid Proteases"/>
    <property type="match status" value="1"/>
</dbReference>
<evidence type="ECO:0000256" key="1">
    <source>
        <dbReference type="ARBA" id="ARBA00012493"/>
    </source>
</evidence>
<keyword evidence="7" id="KW-0255">Endonuclease</keyword>
<evidence type="ECO:0000256" key="3">
    <source>
        <dbReference type="ARBA" id="ARBA00022679"/>
    </source>
</evidence>
<evidence type="ECO:0000256" key="2">
    <source>
        <dbReference type="ARBA" id="ARBA00022670"/>
    </source>
</evidence>
<keyword evidence="8" id="KW-0238">DNA-binding</keyword>
<dbReference type="InterPro" id="IPR001878">
    <property type="entry name" value="Znf_CCHC"/>
</dbReference>
<keyword evidence="4" id="KW-0548">Nucleotidyltransferase</keyword>
<dbReference type="InterPro" id="IPR001584">
    <property type="entry name" value="Integrase_cat-core"/>
</dbReference>
<evidence type="ECO:0000313" key="16">
    <source>
        <dbReference type="Proteomes" id="UP001235939"/>
    </source>
</evidence>
<dbReference type="InterPro" id="IPR041577">
    <property type="entry name" value="RT_RNaseH_2"/>
</dbReference>
<dbReference type="CDD" id="cd00303">
    <property type="entry name" value="retropepsin_like"/>
    <property type="match status" value="1"/>
</dbReference>
<organism evidence="15 16">
    <name type="scientific">Cordylochernes scorpioides</name>
    <dbReference type="NCBI Taxonomy" id="51811"/>
    <lineage>
        <taxon>Eukaryota</taxon>
        <taxon>Metazoa</taxon>
        <taxon>Ecdysozoa</taxon>
        <taxon>Arthropoda</taxon>
        <taxon>Chelicerata</taxon>
        <taxon>Arachnida</taxon>
        <taxon>Pseudoscorpiones</taxon>
        <taxon>Cheliferoidea</taxon>
        <taxon>Chernetidae</taxon>
        <taxon>Cordylochernes</taxon>
    </lineage>
</organism>
<proteinExistence type="predicted"/>
<dbReference type="InterPro" id="IPR021109">
    <property type="entry name" value="Peptidase_aspartic_dom_sf"/>
</dbReference>
<dbReference type="PROSITE" id="PS50878">
    <property type="entry name" value="RT_POL"/>
    <property type="match status" value="1"/>
</dbReference>
<evidence type="ECO:0000256" key="7">
    <source>
        <dbReference type="ARBA" id="ARBA00022759"/>
    </source>
</evidence>
<dbReference type="InterPro" id="IPR043502">
    <property type="entry name" value="DNA/RNA_pol_sf"/>
</dbReference>
<feature type="region of interest" description="Disordered" evidence="11">
    <location>
        <begin position="623"/>
        <end position="657"/>
    </location>
</feature>
<dbReference type="Pfam" id="PF17921">
    <property type="entry name" value="Integrase_H2C2"/>
    <property type="match status" value="2"/>
</dbReference>
<accession>A0ABY6K9A7</accession>
<feature type="domain" description="Integrase catalytic" evidence="14">
    <location>
        <begin position="1728"/>
        <end position="1887"/>
    </location>
</feature>
<dbReference type="SUPFAM" id="SSF53098">
    <property type="entry name" value="Ribonuclease H-like"/>
    <property type="match status" value="2"/>
</dbReference>
<evidence type="ECO:0000256" key="5">
    <source>
        <dbReference type="ARBA" id="ARBA00022722"/>
    </source>
</evidence>
<dbReference type="Gene3D" id="3.30.420.10">
    <property type="entry name" value="Ribonuclease H-like superfamily/Ribonuclease H"/>
    <property type="match status" value="2"/>
</dbReference>
<keyword evidence="3" id="KW-0808">Transferase</keyword>
<dbReference type="InterPro" id="IPR000477">
    <property type="entry name" value="RT_dom"/>
</dbReference>
<evidence type="ECO:0000256" key="11">
    <source>
        <dbReference type="SAM" id="MobiDB-lite"/>
    </source>
</evidence>
<feature type="domain" description="CCHC-type" evidence="12">
    <location>
        <begin position="917"/>
        <end position="931"/>
    </location>
</feature>
<feature type="domain" description="Reverse transcriptase" evidence="13">
    <location>
        <begin position="1290"/>
        <end position="1469"/>
    </location>
</feature>
<name>A0ABY6K9A7_9ARAC</name>
<dbReference type="Pfam" id="PF08284">
    <property type="entry name" value="RVP_2"/>
    <property type="match status" value="1"/>
</dbReference>
<dbReference type="EC" id="2.7.7.49" evidence="1"/>
<dbReference type="SUPFAM" id="SSF57756">
    <property type="entry name" value="Retrovirus zinc finger-like domains"/>
    <property type="match status" value="1"/>
</dbReference>
<dbReference type="InterPro" id="IPR050951">
    <property type="entry name" value="Retrovirus_Pol_polyprotein"/>
</dbReference>
<dbReference type="InterPro" id="IPR036875">
    <property type="entry name" value="Znf_CCHC_sf"/>
</dbReference>
<feature type="non-terminal residue" evidence="15">
    <location>
        <position position="1"/>
    </location>
</feature>
<dbReference type="Proteomes" id="UP001235939">
    <property type="component" value="Chromosome 03"/>
</dbReference>
<keyword evidence="9" id="KW-0511">Multifunctional enzyme</keyword>
<feature type="domain" description="Integrase catalytic" evidence="14">
    <location>
        <begin position="387"/>
        <end position="540"/>
    </location>
</feature>
<feature type="compositionally biased region" description="Polar residues" evidence="11">
    <location>
        <begin position="817"/>
        <end position="851"/>
    </location>
</feature>
<keyword evidence="10" id="KW-0863">Zinc-finger</keyword>
<evidence type="ECO:0000313" key="15">
    <source>
        <dbReference type="EMBL" id="UYV64846.1"/>
    </source>
</evidence>
<evidence type="ECO:0000259" key="13">
    <source>
        <dbReference type="PROSITE" id="PS50878"/>
    </source>
</evidence>
<keyword evidence="7" id="KW-0378">Hydrolase</keyword>
<dbReference type="PANTHER" id="PTHR37984:SF5">
    <property type="entry name" value="PROTEIN NYNRIN-LIKE"/>
    <property type="match status" value="1"/>
</dbReference>
<reference evidence="15 16" key="1">
    <citation type="submission" date="2022-01" db="EMBL/GenBank/DDBJ databases">
        <title>A chromosomal length assembly of Cordylochernes scorpioides.</title>
        <authorList>
            <person name="Zeh D."/>
            <person name="Zeh J."/>
        </authorList>
    </citation>
    <scope>NUCLEOTIDE SEQUENCE [LARGE SCALE GENOMIC DNA]</scope>
    <source>
        <strain evidence="15">IN4F17</strain>
        <tissue evidence="15">Whole Body</tissue>
    </source>
</reference>
<dbReference type="EMBL" id="CP092865">
    <property type="protein sequence ID" value="UYV64846.1"/>
    <property type="molecule type" value="Genomic_DNA"/>
</dbReference>